<gene>
    <name evidence="2" type="ORF">SAMN05428998_13415</name>
</gene>
<accession>A0A1Y6CLC7</accession>
<dbReference type="EMBL" id="FWZX01000034">
    <property type="protein sequence ID" value="SMF75407.1"/>
    <property type="molecule type" value="Genomic_DNA"/>
</dbReference>
<sequence>MAEAKAIERPQGLLDLERFAATPLVREPFDHLIVPAFLRPEAMPRVAADFPAIEEGGSFPVASLRCGPAFEELLAEIQSRRTAEVLGEKFGLDLTDKPVMITVRGQSREKDGRVHTDSKSKLLTVLIYMNDAWDSSGGRLRLLRRPDDLEDFVAEVPPHQGTLLAFRCADNAWHGHKPFVGQRRSIQVNWMHHSSVAWREQARHRLSALAKRLFARHG</sequence>
<dbReference type="STRING" id="560819.SAMN05428998_13415"/>
<dbReference type="Proteomes" id="UP000192917">
    <property type="component" value="Unassembled WGS sequence"/>
</dbReference>
<protein>
    <submittedName>
        <fullName evidence="2">2OG-Fe(II) oxygenase superfamily protein</fullName>
    </submittedName>
</protein>
<dbReference type="InterPro" id="IPR044862">
    <property type="entry name" value="Pro_4_hyd_alph_FE2OG_OXY"/>
</dbReference>
<keyword evidence="3" id="KW-1185">Reference proteome</keyword>
<evidence type="ECO:0000313" key="3">
    <source>
        <dbReference type="Proteomes" id="UP000192917"/>
    </source>
</evidence>
<evidence type="ECO:0000259" key="1">
    <source>
        <dbReference type="Pfam" id="PF13640"/>
    </source>
</evidence>
<proteinExistence type="predicted"/>
<organism evidence="2 3">
    <name type="scientific">Tistlia consotensis USBA 355</name>
    <dbReference type="NCBI Taxonomy" id="560819"/>
    <lineage>
        <taxon>Bacteria</taxon>
        <taxon>Pseudomonadati</taxon>
        <taxon>Pseudomonadota</taxon>
        <taxon>Alphaproteobacteria</taxon>
        <taxon>Rhodospirillales</taxon>
        <taxon>Rhodovibrionaceae</taxon>
        <taxon>Tistlia</taxon>
    </lineage>
</organism>
<feature type="domain" description="Prolyl 4-hydroxylase alpha subunit Fe(2+) 2OG dioxygenase" evidence="1">
    <location>
        <begin position="113"/>
        <end position="192"/>
    </location>
</feature>
<reference evidence="2 3" key="1">
    <citation type="submission" date="2017-04" db="EMBL/GenBank/DDBJ databases">
        <authorList>
            <person name="Afonso C.L."/>
            <person name="Miller P.J."/>
            <person name="Scott M.A."/>
            <person name="Spackman E."/>
            <person name="Goraichik I."/>
            <person name="Dimitrov K.M."/>
            <person name="Suarez D.L."/>
            <person name="Swayne D.E."/>
        </authorList>
    </citation>
    <scope>NUCLEOTIDE SEQUENCE [LARGE SCALE GENOMIC DNA]</scope>
    <source>
        <strain evidence="2 3">USBA 355</strain>
    </source>
</reference>
<name>A0A1Y6CLC7_9PROT</name>
<dbReference type="AlphaFoldDB" id="A0A1Y6CLC7"/>
<evidence type="ECO:0000313" key="2">
    <source>
        <dbReference type="EMBL" id="SMF75407.1"/>
    </source>
</evidence>
<dbReference type="Gene3D" id="2.60.120.620">
    <property type="entry name" value="q2cbj1_9rhob like domain"/>
    <property type="match status" value="1"/>
</dbReference>
<dbReference type="Pfam" id="PF13640">
    <property type="entry name" value="2OG-FeII_Oxy_3"/>
    <property type="match status" value="1"/>
</dbReference>
<dbReference type="RefSeq" id="WP_218822958.1">
    <property type="nucleotide sequence ID" value="NZ_FWZX01000034.1"/>
</dbReference>